<dbReference type="CDD" id="cd05227">
    <property type="entry name" value="AR_SDR_e"/>
    <property type="match status" value="1"/>
</dbReference>
<gene>
    <name evidence="4" type="ORF">DSL64_06050</name>
</gene>
<dbReference type="GO" id="GO:0016616">
    <property type="term" value="F:oxidoreductase activity, acting on the CH-OH group of donors, NAD or NADP as acceptor"/>
    <property type="evidence" value="ECO:0007669"/>
    <property type="project" value="TreeGrafter"/>
</dbReference>
<dbReference type="InterPro" id="IPR036291">
    <property type="entry name" value="NAD(P)-bd_dom_sf"/>
</dbReference>
<proteinExistence type="inferred from homology"/>
<evidence type="ECO:0000313" key="5">
    <source>
        <dbReference type="Proteomes" id="UP000256373"/>
    </source>
</evidence>
<keyword evidence="5" id="KW-1185">Reference proteome</keyword>
<dbReference type="EMBL" id="QNUL01000003">
    <property type="protein sequence ID" value="REA63176.1"/>
    <property type="molecule type" value="Genomic_DNA"/>
</dbReference>
<organism evidence="4 5">
    <name type="scientific">Dyadobacter luteus</name>
    <dbReference type="NCBI Taxonomy" id="2259619"/>
    <lineage>
        <taxon>Bacteria</taxon>
        <taxon>Pseudomonadati</taxon>
        <taxon>Bacteroidota</taxon>
        <taxon>Cytophagia</taxon>
        <taxon>Cytophagales</taxon>
        <taxon>Spirosomataceae</taxon>
        <taxon>Dyadobacter</taxon>
    </lineage>
</organism>
<feature type="domain" description="NAD-dependent epimerase/dehydratase" evidence="3">
    <location>
        <begin position="8"/>
        <end position="247"/>
    </location>
</feature>
<evidence type="ECO:0000256" key="1">
    <source>
        <dbReference type="ARBA" id="ARBA00023002"/>
    </source>
</evidence>
<comment type="caution">
    <text evidence="4">The sequence shown here is derived from an EMBL/GenBank/DDBJ whole genome shotgun (WGS) entry which is preliminary data.</text>
</comment>
<dbReference type="InterPro" id="IPR001509">
    <property type="entry name" value="Epimerase_deHydtase"/>
</dbReference>
<dbReference type="Gene3D" id="3.40.50.720">
    <property type="entry name" value="NAD(P)-binding Rossmann-like Domain"/>
    <property type="match status" value="1"/>
</dbReference>
<dbReference type="SUPFAM" id="SSF51735">
    <property type="entry name" value="NAD(P)-binding Rossmann-fold domains"/>
    <property type="match status" value="1"/>
</dbReference>
<dbReference type="FunFam" id="3.40.50.720:FF:000336">
    <property type="entry name" value="Aldehyde reductase"/>
    <property type="match status" value="1"/>
</dbReference>
<reference evidence="4 5" key="1">
    <citation type="submission" date="2018-07" db="EMBL/GenBank/DDBJ databases">
        <title>Dyadobacter roseus sp. nov., isolated from rose rhizosphere soil.</title>
        <authorList>
            <person name="Chen L."/>
        </authorList>
    </citation>
    <scope>NUCLEOTIDE SEQUENCE [LARGE SCALE GENOMIC DNA]</scope>
    <source>
        <strain evidence="4 5">RS19</strain>
    </source>
</reference>
<keyword evidence="1" id="KW-0560">Oxidoreductase</keyword>
<dbReference type="RefSeq" id="WP_115829765.1">
    <property type="nucleotide sequence ID" value="NZ_QNUL01000003.1"/>
</dbReference>
<sequence>MKDSQETVLVTGGSGYLAIECITQLLRQGYRIKTTVRTEDKQKTVLQALEASNIEDYSHVSFVKADLTFDEGWDEAVKDCDYVLHVASPFPAGNPKDENELIIPARDGALRVLRAAREASVKRVVLTSSFAAVGYSRSIQNHVFTEEDWTDTSAPIAAYIKSKTVAEKAAWNFIAEEGGVLELTVINPVGIFGPFTAGNFSASVEVVIQGILSGTVSESPDFTMGVVDVRDVADLHIIAMKHPDANNQRFIATSDGSAMSFYDVAQLMKTERPHLAQHVAITNATAPQYYVSISNRKAKEILGWTVRSKEEAILASIDSLGN</sequence>
<dbReference type="AlphaFoldDB" id="A0A3D8YEZ8"/>
<dbReference type="Pfam" id="PF01370">
    <property type="entry name" value="Epimerase"/>
    <property type="match status" value="1"/>
</dbReference>
<dbReference type="PANTHER" id="PTHR10366">
    <property type="entry name" value="NAD DEPENDENT EPIMERASE/DEHYDRATASE"/>
    <property type="match status" value="1"/>
</dbReference>
<dbReference type="PANTHER" id="PTHR10366:SF564">
    <property type="entry name" value="STEROL-4-ALPHA-CARBOXYLATE 3-DEHYDROGENASE, DECARBOXYLATING"/>
    <property type="match status" value="1"/>
</dbReference>
<comment type="similarity">
    <text evidence="2">Belongs to the NAD(P)-dependent epimerase/dehydratase family. Dihydroflavonol-4-reductase subfamily.</text>
</comment>
<evidence type="ECO:0000313" key="4">
    <source>
        <dbReference type="EMBL" id="REA63176.1"/>
    </source>
</evidence>
<protein>
    <submittedName>
        <fullName evidence="4">Aldehyde reductase</fullName>
    </submittedName>
</protein>
<dbReference type="OrthoDB" id="9778052at2"/>
<dbReference type="Proteomes" id="UP000256373">
    <property type="component" value="Unassembled WGS sequence"/>
</dbReference>
<name>A0A3D8YEZ8_9BACT</name>
<accession>A0A3D8YEZ8</accession>
<evidence type="ECO:0000259" key="3">
    <source>
        <dbReference type="Pfam" id="PF01370"/>
    </source>
</evidence>
<dbReference type="InterPro" id="IPR050425">
    <property type="entry name" value="NAD(P)_dehydrat-like"/>
</dbReference>
<evidence type="ECO:0000256" key="2">
    <source>
        <dbReference type="ARBA" id="ARBA00023445"/>
    </source>
</evidence>